<dbReference type="AlphaFoldDB" id="A0A7W3T006"/>
<evidence type="ECO:0000313" key="3">
    <source>
        <dbReference type="EMBL" id="MBB0228393.1"/>
    </source>
</evidence>
<protein>
    <recommendedName>
        <fullName evidence="2">Smf/DprA SLOG domain-containing protein</fullName>
    </recommendedName>
</protein>
<keyword evidence="4" id="KW-1185">Reference proteome</keyword>
<comment type="similarity">
    <text evidence="1">Belongs to the DprA/Smf family.</text>
</comment>
<accession>A0A7W3T006</accession>
<dbReference type="Gene3D" id="3.40.50.450">
    <property type="match status" value="1"/>
</dbReference>
<dbReference type="PANTHER" id="PTHR43022:SF1">
    <property type="entry name" value="PROTEIN SMF"/>
    <property type="match status" value="1"/>
</dbReference>
<sequence>MPQKNYDSMFLALVAFETARTPARIDAVLREKGPAGLEELALNLDEAVAQACRQKAAVLAERGIYAVLRGESSYPDMLIHREKSGAPVLFCYGNAKLLKADGIGMCGSRAVSELGLKAAIACGEEVSSRGLSVISGYAKGVDTATHLAALRGGGSTVIVLAEGFDHFKIKKAFAKDFDRDRVLVLSQFPPTQPWLAHAAMTRNRIIYGLGQALVVVEAGERGGTLAAGEGAIRMGRPVLVLNFGKETPAGNRILLGKGGYPVDSRESLGRILDKRPRNNGAAQLTLPV</sequence>
<dbReference type="EMBL" id="VKHS01000024">
    <property type="protein sequence ID" value="MBB0228393.1"/>
    <property type="molecule type" value="Genomic_DNA"/>
</dbReference>
<gene>
    <name evidence="3" type="ORF">FOE67_02400</name>
</gene>
<comment type="caution">
    <text evidence="3">The sequence shown here is derived from an EMBL/GenBank/DDBJ whole genome shotgun (WGS) entry which is preliminary data.</text>
</comment>
<dbReference type="Proteomes" id="UP000530234">
    <property type="component" value="Unassembled WGS sequence"/>
</dbReference>
<dbReference type="Pfam" id="PF02481">
    <property type="entry name" value="DNA_processg_A"/>
    <property type="match status" value="1"/>
</dbReference>
<dbReference type="PANTHER" id="PTHR43022">
    <property type="entry name" value="PROTEIN SMF"/>
    <property type="match status" value="1"/>
</dbReference>
<dbReference type="InterPro" id="IPR003488">
    <property type="entry name" value="DprA"/>
</dbReference>
<feature type="domain" description="Smf/DprA SLOG" evidence="2">
    <location>
        <begin position="68"/>
        <end position="262"/>
    </location>
</feature>
<organism evidence="3 4">
    <name type="scientific">Streptomyces calidiresistens</name>
    <dbReference type="NCBI Taxonomy" id="1485586"/>
    <lineage>
        <taxon>Bacteria</taxon>
        <taxon>Bacillati</taxon>
        <taxon>Actinomycetota</taxon>
        <taxon>Actinomycetes</taxon>
        <taxon>Kitasatosporales</taxon>
        <taxon>Streptomycetaceae</taxon>
        <taxon>Streptomyces</taxon>
    </lineage>
</organism>
<proteinExistence type="inferred from homology"/>
<evidence type="ECO:0000256" key="1">
    <source>
        <dbReference type="ARBA" id="ARBA00006525"/>
    </source>
</evidence>
<name>A0A7W3T006_9ACTN</name>
<dbReference type="GO" id="GO:0009294">
    <property type="term" value="P:DNA-mediated transformation"/>
    <property type="evidence" value="ECO:0007669"/>
    <property type="project" value="InterPro"/>
</dbReference>
<evidence type="ECO:0000313" key="4">
    <source>
        <dbReference type="Proteomes" id="UP000530234"/>
    </source>
</evidence>
<reference evidence="4" key="1">
    <citation type="submission" date="2019-10" db="EMBL/GenBank/DDBJ databases">
        <title>Streptomyces sp. nov., a novel actinobacterium isolated from alkaline environment.</title>
        <authorList>
            <person name="Golinska P."/>
        </authorList>
    </citation>
    <scope>NUCLEOTIDE SEQUENCE [LARGE SCALE GENOMIC DNA]</scope>
    <source>
        <strain evidence="4">DSM 42108</strain>
    </source>
</reference>
<dbReference type="RefSeq" id="WP_182660076.1">
    <property type="nucleotide sequence ID" value="NZ_VKHS01000024.1"/>
</dbReference>
<dbReference type="SUPFAM" id="SSF102405">
    <property type="entry name" value="MCP/YpsA-like"/>
    <property type="match status" value="1"/>
</dbReference>
<evidence type="ECO:0000259" key="2">
    <source>
        <dbReference type="Pfam" id="PF02481"/>
    </source>
</evidence>
<dbReference type="InterPro" id="IPR057666">
    <property type="entry name" value="DrpA_SLOG"/>
</dbReference>